<feature type="binding site" evidence="14">
    <location>
        <position position="963"/>
    </location>
    <ligand>
        <name>Mo-molybdopterin</name>
        <dbReference type="ChEBI" id="CHEBI:71302"/>
    </ligand>
    <ligandPart>
        <name>Mo</name>
        <dbReference type="ChEBI" id="CHEBI:28685"/>
    </ligandPart>
</feature>
<dbReference type="InterPro" id="IPR016167">
    <property type="entry name" value="FAD-bd_PCMH_sub1"/>
</dbReference>
<evidence type="ECO:0000256" key="3">
    <source>
        <dbReference type="ARBA" id="ARBA00022505"/>
    </source>
</evidence>
<dbReference type="Pfam" id="PF00111">
    <property type="entry name" value="Fer2"/>
    <property type="match status" value="1"/>
</dbReference>
<dbReference type="PROSITE" id="PS51085">
    <property type="entry name" value="2FE2S_FER_2"/>
    <property type="match status" value="1"/>
</dbReference>
<evidence type="ECO:0008006" key="20">
    <source>
        <dbReference type="Google" id="ProtNLM"/>
    </source>
</evidence>
<evidence type="ECO:0000256" key="5">
    <source>
        <dbReference type="ARBA" id="ARBA00022714"/>
    </source>
</evidence>
<dbReference type="Pfam" id="PF00941">
    <property type="entry name" value="FAD_binding_5"/>
    <property type="match status" value="1"/>
</dbReference>
<dbReference type="FunFam" id="3.30.465.10:FF:000004">
    <property type="entry name" value="Xanthine dehydrogenase/oxidase"/>
    <property type="match status" value="1"/>
</dbReference>
<keyword evidence="3 14" id="KW-0500">Molybdenum</keyword>
<keyword evidence="10 14" id="KW-0411">Iron-sulfur</keyword>
<dbReference type="InterPro" id="IPR001041">
    <property type="entry name" value="2Fe-2S_ferredoxin-type"/>
</dbReference>
<dbReference type="Gene3D" id="3.90.1170.50">
    <property type="entry name" value="Aldehyde oxidase/xanthine dehydrogenase, a/b hammerhead"/>
    <property type="match status" value="1"/>
</dbReference>
<dbReference type="InterPro" id="IPR036683">
    <property type="entry name" value="CO_DH_flav_C_dom_sf"/>
</dbReference>
<dbReference type="PROSITE" id="PS00197">
    <property type="entry name" value="2FE2S_FER_1"/>
    <property type="match status" value="1"/>
</dbReference>
<evidence type="ECO:0000313" key="19">
    <source>
        <dbReference type="Proteomes" id="UP000237144"/>
    </source>
</evidence>
<dbReference type="Pfam" id="PF01315">
    <property type="entry name" value="Ald_Xan_dh_C"/>
    <property type="match status" value="1"/>
</dbReference>
<evidence type="ECO:0000256" key="13">
    <source>
        <dbReference type="PIRSR" id="PIRSR000127-2"/>
    </source>
</evidence>
<dbReference type="GO" id="GO:0006145">
    <property type="term" value="P:purine nucleobase catabolic process"/>
    <property type="evidence" value="ECO:0007669"/>
    <property type="project" value="UniProtKB-ARBA"/>
</dbReference>
<evidence type="ECO:0000256" key="4">
    <source>
        <dbReference type="ARBA" id="ARBA00022630"/>
    </source>
</evidence>
<keyword evidence="7 13" id="KW-0274">FAD</keyword>
<feature type="binding site" evidence="13">
    <location>
        <position position="491"/>
    </location>
    <ligand>
        <name>FAD</name>
        <dbReference type="ChEBI" id="CHEBI:57692"/>
    </ligand>
</feature>
<dbReference type="SUPFAM" id="SSF54665">
    <property type="entry name" value="CO dehydrogenase molybdoprotein N-domain-like"/>
    <property type="match status" value="1"/>
</dbReference>
<feature type="binding site" evidence="13">
    <location>
        <position position="589"/>
    </location>
    <ligand>
        <name>FAD</name>
        <dbReference type="ChEBI" id="CHEBI:57692"/>
    </ligand>
</feature>
<dbReference type="SUPFAM" id="SSF54292">
    <property type="entry name" value="2Fe-2S ferredoxin-like"/>
    <property type="match status" value="1"/>
</dbReference>
<dbReference type="SMART" id="SM01092">
    <property type="entry name" value="CO_deh_flav_C"/>
    <property type="match status" value="1"/>
</dbReference>
<accession>A0A2S5BHB3</accession>
<dbReference type="SUPFAM" id="SSF56176">
    <property type="entry name" value="FAD-binding/transporter-associated domain-like"/>
    <property type="match status" value="1"/>
</dbReference>
<feature type="binding site" evidence="14">
    <location>
        <position position="66"/>
    </location>
    <ligand>
        <name>[2Fe-2S] cluster</name>
        <dbReference type="ChEBI" id="CHEBI:190135"/>
        <label>1</label>
    </ligand>
</feature>
<feature type="binding site" evidence="14">
    <location>
        <position position="58"/>
    </location>
    <ligand>
        <name>[2Fe-2S] cluster</name>
        <dbReference type="ChEBI" id="CHEBI:190135"/>
        <label>1</label>
    </ligand>
</feature>
<comment type="cofactor">
    <cofactor evidence="1 13">
        <name>FAD</name>
        <dbReference type="ChEBI" id="CHEBI:57692"/>
    </cofactor>
</comment>
<gene>
    <name evidence="18" type="ORF">BMF94_0883</name>
</gene>
<dbReference type="InterPro" id="IPR022407">
    <property type="entry name" value="OxRdtase_Mopterin_BS"/>
</dbReference>
<dbReference type="OrthoDB" id="8300278at2759"/>
<feature type="region of interest" description="Disordered" evidence="15">
    <location>
        <begin position="192"/>
        <end position="225"/>
    </location>
</feature>
<feature type="binding site" evidence="14">
    <location>
        <position position="157"/>
    </location>
    <ligand>
        <name>[2Fe-2S] cluster</name>
        <dbReference type="ChEBI" id="CHEBI:190135"/>
        <label>2</label>
    </ligand>
</feature>
<evidence type="ECO:0000256" key="15">
    <source>
        <dbReference type="SAM" id="MobiDB-lite"/>
    </source>
</evidence>
<dbReference type="FunFam" id="3.30.365.10:FF:000003">
    <property type="entry name" value="Aldehyde oxidase 1"/>
    <property type="match status" value="1"/>
</dbReference>
<dbReference type="Gene3D" id="3.30.365.10">
    <property type="entry name" value="Aldehyde oxidase/xanthine dehydrogenase, molybdopterin binding domain"/>
    <property type="match status" value="4"/>
</dbReference>
<evidence type="ECO:0000256" key="2">
    <source>
        <dbReference type="ARBA" id="ARBA00006849"/>
    </source>
</evidence>
<dbReference type="STRING" id="741276.A0A2S5BHB3"/>
<feature type="active site" description="Proton acceptor" evidence="12">
    <location>
        <position position="1452"/>
    </location>
</feature>
<feature type="binding site" evidence="14">
    <location>
        <position position="1077"/>
    </location>
    <ligand>
        <name>Mo-molybdopterin</name>
        <dbReference type="ChEBI" id="CHEBI:71302"/>
    </ligand>
    <ligandPart>
        <name>Mo</name>
        <dbReference type="ChEBI" id="CHEBI:28685"/>
    </ligandPart>
</feature>
<dbReference type="PANTHER" id="PTHR45444">
    <property type="entry name" value="XANTHINE DEHYDROGENASE"/>
    <property type="match status" value="1"/>
</dbReference>
<organism evidence="18 19">
    <name type="scientific">Rhodotorula taiwanensis</name>
    <dbReference type="NCBI Taxonomy" id="741276"/>
    <lineage>
        <taxon>Eukaryota</taxon>
        <taxon>Fungi</taxon>
        <taxon>Dikarya</taxon>
        <taxon>Basidiomycota</taxon>
        <taxon>Pucciniomycotina</taxon>
        <taxon>Microbotryomycetes</taxon>
        <taxon>Sporidiobolales</taxon>
        <taxon>Sporidiobolaceae</taxon>
        <taxon>Rhodotorula</taxon>
    </lineage>
</organism>
<feature type="binding site" evidence="13">
    <location>
        <begin position="501"/>
        <end position="505"/>
    </location>
    <ligand>
        <name>FAD</name>
        <dbReference type="ChEBI" id="CHEBI:57692"/>
    </ligand>
</feature>
<evidence type="ECO:0000256" key="11">
    <source>
        <dbReference type="ARBA" id="ARBA00034078"/>
    </source>
</evidence>
<feature type="binding site" evidence="13">
    <location>
        <position position="514"/>
    </location>
    <ligand>
        <name>FAD</name>
        <dbReference type="ChEBI" id="CHEBI:57692"/>
    </ligand>
</feature>
<dbReference type="InterPro" id="IPR002888">
    <property type="entry name" value="2Fe-2S-bd"/>
</dbReference>
<dbReference type="PANTHER" id="PTHR45444:SF3">
    <property type="entry name" value="XANTHINE DEHYDROGENASE"/>
    <property type="match status" value="1"/>
</dbReference>
<feature type="binding site" evidence="14">
    <location>
        <position position="118"/>
    </location>
    <ligand>
        <name>[2Fe-2S] cluster</name>
        <dbReference type="ChEBI" id="CHEBI:190135"/>
        <label>2</label>
    </ligand>
</feature>
<dbReference type="InterPro" id="IPR012675">
    <property type="entry name" value="Beta-grasp_dom_sf"/>
</dbReference>
<dbReference type="InterPro" id="IPR046867">
    <property type="entry name" value="AldOxase/xan_DH_MoCoBD2"/>
</dbReference>
<evidence type="ECO:0000256" key="6">
    <source>
        <dbReference type="ARBA" id="ARBA00022723"/>
    </source>
</evidence>
<dbReference type="InterPro" id="IPR036010">
    <property type="entry name" value="2Fe-2S_ferredoxin-like_sf"/>
</dbReference>
<comment type="caution">
    <text evidence="18">The sequence shown here is derived from an EMBL/GenBank/DDBJ whole genome shotgun (WGS) entry which is preliminary data.</text>
</comment>
<dbReference type="InterPro" id="IPR016169">
    <property type="entry name" value="FAD-bd_PCMH_sub2"/>
</dbReference>
<keyword evidence="6 14" id="KW-0479">Metal-binding</keyword>
<reference evidence="18 19" key="1">
    <citation type="journal article" date="2018" name="Front. Microbiol.">
        <title>Prospects for Fungal Bioremediation of Acidic Radioactive Waste Sites: Characterization and Genome Sequence of Rhodotorula taiwanensis MD1149.</title>
        <authorList>
            <person name="Tkavc R."/>
            <person name="Matrosova V.Y."/>
            <person name="Grichenko O.E."/>
            <person name="Gostincar C."/>
            <person name="Volpe R.P."/>
            <person name="Klimenkova P."/>
            <person name="Gaidamakova E.K."/>
            <person name="Zhou C.E."/>
            <person name="Stewart B.J."/>
            <person name="Lyman M.G."/>
            <person name="Malfatti S.A."/>
            <person name="Rubinfeld B."/>
            <person name="Courtot M."/>
            <person name="Singh J."/>
            <person name="Dalgard C.L."/>
            <person name="Hamilton T."/>
            <person name="Frey K.G."/>
            <person name="Gunde-Cimerman N."/>
            <person name="Dugan L."/>
            <person name="Daly M.J."/>
        </authorList>
    </citation>
    <scope>NUCLEOTIDE SEQUENCE [LARGE SCALE GENOMIC DNA]</scope>
    <source>
        <strain evidence="18 19">MD1149</strain>
    </source>
</reference>
<dbReference type="GO" id="GO:0005506">
    <property type="term" value="F:iron ion binding"/>
    <property type="evidence" value="ECO:0007669"/>
    <property type="project" value="InterPro"/>
</dbReference>
<comment type="cofactor">
    <cofactor evidence="14">
        <name>Mo-molybdopterin</name>
        <dbReference type="ChEBI" id="CHEBI:71302"/>
    </cofactor>
    <text evidence="14">Binds 1 Mo-molybdopterin (Mo-MPT) cofactor per subunit.</text>
</comment>
<comment type="cofactor">
    <cofactor evidence="14">
        <name>[2Fe-2S] cluster</name>
        <dbReference type="ChEBI" id="CHEBI:190135"/>
    </cofactor>
    <text evidence="14">Binds 2 [2Fe-2S] clusters.</text>
</comment>
<dbReference type="Gene3D" id="3.30.390.50">
    <property type="entry name" value="CO dehydrogenase flavoprotein, C-terminal domain"/>
    <property type="match status" value="1"/>
</dbReference>
<dbReference type="Proteomes" id="UP000237144">
    <property type="component" value="Unassembled WGS sequence"/>
</dbReference>
<keyword evidence="4" id="KW-0285">Flavoprotein</keyword>
<dbReference type="GO" id="GO:0051537">
    <property type="term" value="F:2 iron, 2 sulfur cluster binding"/>
    <property type="evidence" value="ECO:0007669"/>
    <property type="project" value="UniProtKB-KW"/>
</dbReference>
<evidence type="ECO:0000256" key="1">
    <source>
        <dbReference type="ARBA" id="ARBA00001974"/>
    </source>
</evidence>
<dbReference type="Gene3D" id="3.30.43.10">
    <property type="entry name" value="Uridine Diphospho-n-acetylenolpyruvylglucosamine Reductase, domain 2"/>
    <property type="match status" value="1"/>
</dbReference>
<dbReference type="GO" id="GO:0004854">
    <property type="term" value="F:xanthine dehydrogenase activity"/>
    <property type="evidence" value="ECO:0007669"/>
    <property type="project" value="UniProtKB-ARBA"/>
</dbReference>
<dbReference type="PROSITE" id="PS00559">
    <property type="entry name" value="MOLYBDOPTERIN_EUK"/>
    <property type="match status" value="1"/>
</dbReference>
<dbReference type="Gene3D" id="1.10.150.120">
    <property type="entry name" value="[2Fe-2S]-binding domain"/>
    <property type="match status" value="1"/>
</dbReference>
<evidence type="ECO:0000256" key="9">
    <source>
        <dbReference type="ARBA" id="ARBA00023004"/>
    </source>
</evidence>
<feature type="binding site" evidence="13">
    <location>
        <position position="1045"/>
    </location>
    <ligand>
        <name>substrate</name>
    </ligand>
</feature>
<dbReference type="InterPro" id="IPR037165">
    <property type="entry name" value="AldOxase/xan_DH_Mopterin-bd_sf"/>
</dbReference>
<dbReference type="InterPro" id="IPR002346">
    <property type="entry name" value="Mopterin_DH_FAD-bd"/>
</dbReference>
<feature type="binding site" evidence="14">
    <location>
        <position position="932"/>
    </location>
    <ligand>
        <name>Mo-molybdopterin</name>
        <dbReference type="ChEBI" id="CHEBI:71302"/>
    </ligand>
    <ligandPart>
        <name>Mo</name>
        <dbReference type="ChEBI" id="CHEBI:28685"/>
    </ligandPart>
</feature>
<name>A0A2S5BHB3_9BASI</name>
<dbReference type="Pfam" id="PF03450">
    <property type="entry name" value="CO_deh_flav_C"/>
    <property type="match status" value="1"/>
</dbReference>
<dbReference type="SUPFAM" id="SSF55447">
    <property type="entry name" value="CO dehydrogenase flavoprotein C-terminal domain-like"/>
    <property type="match status" value="1"/>
</dbReference>
<dbReference type="InterPro" id="IPR016208">
    <property type="entry name" value="Ald_Oxase/xanthine_DH-like"/>
</dbReference>
<dbReference type="InterPro" id="IPR005107">
    <property type="entry name" value="CO_DH_flav_C"/>
</dbReference>
<dbReference type="FunFam" id="3.10.20.30:FF:000015">
    <property type="entry name" value="Aldehyde oxidase 1"/>
    <property type="match status" value="1"/>
</dbReference>
<sequence>MPAVPSPTAAFDEVASSTLTFYINGTRVQLDASTVDPEASLLSFIRSQPGLTGTKLGCGEGGCGACTVVIQSIHPRTEKIQHLAINACLAPLLSVEGKHVITVEGIGSKLNGFQCGFCGPGIVMSIYALLRNAAYKGQLTVEDVELEGALDGNLCRCTGYAPIFLAVKSFCGDYLAPKSKLSLPELAHPLANGGSNGTATPALSSGSSASSSSPPTTPSGSDDDFVVPFNYEAAGLDKAETKCKSACCGQPDKAAEKVSTDVSLPVPSKVDATTPPIDSVAGAAGRTAPMDPADQDPKASSLVQQPRDAATNCAPVKKGCGRADCCQLGGGEKKESTESTASTPSFPRFDFKPYQPATELIFPPGLRKHALKPLKFGSDLRNWYRPVTLEQVVELKRAIPDAKLVGGSSEVAIEVGIKGSHYPACVYISDVPELAQVSPPDFASDKQIPTLEFGANLTLSDLEHVVRELIVDLPKEKTGVLRAIRDQLRYFAGRQIRNAASTGGNIATASPISDLNPVWVACGARVKGISPKQGSFDLPMDNFFTGYRRTALPDDAILVSVVVPLNGDASVDSATYESSSKRTVVRAYKQARRRDDDIAIVTGCGWARVDTESKRIEAFRFAFGGMAAFTLLAKRIGEFLVDKPVNSETLNAGLDVLGQEFDLPYSVPGGMPSYRRTLVLSFFFKFFVEIAKEAGVVLDGVAEKDVEEATEVIHRGISSSTRDNSDPYAKTVLGTQVPHVSGLKHVTGEAIYLDDMPNFANEGYLSLVLSTRSHAKIVSVDAEEALEMEGVLTYVDWRDLPSEKANAWGTAAVDEFFFAKDEVTCHGQIIGAIVAKTKLQAQRAGREVKVEYEDLPLILTIEEALEADSFHTMYDRRIACGKPIDAALGESENTLSGTLRLGGQEHFYLETMAALAVPKLESGEMECFSSTQDPSGTQRWVAQATGVPRNRIVAKSKRLGGGFGGKESRTAMIAVACAVAAKKLRRPVRCMLERHEDIKTSGQRHPFLVNWRVGFTNEGKLTALDADLYANGGYSLDISGGVVDRALAHAENAYYIPNVDVRGKICKTHTVSNTAYRGFGGPQGMLIAETYIEAIAAHLNLDVDHVRAINLFKEGQLTPYHQSVVDWHVPRLLDDCKRDSDYEARKEAVAQYNKEHRWRKRGIALVPTKFGLAFGVKAMNQGAALVSILLDGSVLVAHGGTEMGQGLYTKCLQIAAEELRVPLEAVFTSETATNTVPNTVPTAASAGSDLNGYAILNACRELNERLAPFRKELGDEAPMSALAGAAWGARVSLSTTGHYATPNLGYVWNCQERTGDLFHCELPSVLSYASNPLTKDALLADYTQGVAATEVELDLLSGDHTILRTDIKMDVGRSINPAIDYGQIEGAFVQGYGWSTMEESLWLRNGAIFTTGPGAYKIPGFADTPQVFNVSLLRDAEWPNLGSVHSSKGIGEPPFFLGCSVALALRHALKSARLDAGIPLTDVQEFRFPLTSERLRMAVGDDLAKRAEVKQKEGEAGFFVYI</sequence>
<dbReference type="InterPro" id="IPR006058">
    <property type="entry name" value="2Fe2S_fd_BS"/>
</dbReference>
<evidence type="ECO:0000256" key="12">
    <source>
        <dbReference type="PIRSR" id="PIRSR000127-1"/>
    </source>
</evidence>
<dbReference type="PROSITE" id="PS51387">
    <property type="entry name" value="FAD_PCMH"/>
    <property type="match status" value="1"/>
</dbReference>
<feature type="compositionally biased region" description="Low complexity" evidence="15">
    <location>
        <begin position="197"/>
        <end position="220"/>
    </location>
</feature>
<dbReference type="InterPro" id="IPR036856">
    <property type="entry name" value="Ald_Oxase/Xan_DH_a/b_sf"/>
</dbReference>
<evidence type="ECO:0000259" key="17">
    <source>
        <dbReference type="PROSITE" id="PS51387"/>
    </source>
</evidence>
<dbReference type="SUPFAM" id="SSF56003">
    <property type="entry name" value="Molybdenum cofactor-binding domain"/>
    <property type="match status" value="1"/>
</dbReference>
<evidence type="ECO:0000256" key="14">
    <source>
        <dbReference type="PIRSR" id="PIRSR000127-3"/>
    </source>
</evidence>
<feature type="binding site" evidence="14">
    <location>
        <position position="1244"/>
    </location>
    <ligand>
        <name>Mo-molybdopterin</name>
        <dbReference type="ChEBI" id="CHEBI:71302"/>
    </ligand>
    <ligandPart>
        <name>Mo</name>
        <dbReference type="ChEBI" id="CHEBI:28685"/>
    </ligandPart>
</feature>
<keyword evidence="9 14" id="KW-0408">Iron</keyword>
<evidence type="ECO:0000256" key="10">
    <source>
        <dbReference type="ARBA" id="ARBA00023014"/>
    </source>
</evidence>
<feature type="binding site" evidence="14">
    <location>
        <position position="63"/>
    </location>
    <ligand>
        <name>[2Fe-2S] cluster</name>
        <dbReference type="ChEBI" id="CHEBI:190135"/>
        <label>1</label>
    </ligand>
</feature>
<dbReference type="SMART" id="SM01008">
    <property type="entry name" value="Ald_Xan_dh_C"/>
    <property type="match status" value="1"/>
</dbReference>
<proteinExistence type="inferred from homology"/>
<evidence type="ECO:0000256" key="7">
    <source>
        <dbReference type="ARBA" id="ARBA00022827"/>
    </source>
</evidence>
<feature type="binding site" evidence="13">
    <location>
        <position position="558"/>
    </location>
    <ligand>
        <name>FAD</name>
        <dbReference type="ChEBI" id="CHEBI:57692"/>
    </ligand>
</feature>
<protein>
    <recommendedName>
        <fullName evidence="20">Xanthine dehydrogenase</fullName>
    </recommendedName>
</protein>
<dbReference type="InterPro" id="IPR008274">
    <property type="entry name" value="AldOxase/xan_DH_MoCoBD1"/>
</dbReference>
<keyword evidence="5 14" id="KW-0001">2Fe-2S</keyword>
<keyword evidence="8" id="KW-0560">Oxidoreductase</keyword>
<dbReference type="FunFam" id="3.30.365.10:FF:000002">
    <property type="entry name" value="Xanthine dehydrogenase oxidase"/>
    <property type="match status" value="1"/>
</dbReference>
<dbReference type="InterPro" id="IPR036318">
    <property type="entry name" value="FAD-bd_PCMH-like_sf"/>
</dbReference>
<dbReference type="GO" id="GO:0071949">
    <property type="term" value="F:FAD binding"/>
    <property type="evidence" value="ECO:0007669"/>
    <property type="project" value="InterPro"/>
</dbReference>
<feature type="binding site" evidence="14">
    <location>
        <position position="88"/>
    </location>
    <ligand>
        <name>[2Fe-2S] cluster</name>
        <dbReference type="ChEBI" id="CHEBI:190135"/>
        <label>1</label>
    </ligand>
</feature>
<keyword evidence="19" id="KW-1185">Reference proteome</keyword>
<dbReference type="EMBL" id="PJQD01000008">
    <property type="protein sequence ID" value="POY76160.1"/>
    <property type="molecule type" value="Genomic_DNA"/>
</dbReference>
<dbReference type="SUPFAM" id="SSF47741">
    <property type="entry name" value="CO dehydrogenase ISP C-domain like"/>
    <property type="match status" value="1"/>
</dbReference>
<comment type="cofactor">
    <cofactor evidence="11">
        <name>[2Fe-2S] cluster</name>
        <dbReference type="ChEBI" id="CHEBI:190135"/>
    </cofactor>
</comment>
<feature type="domain" description="FAD-binding PCMH-type" evidence="17">
    <location>
        <begin position="376"/>
        <end position="568"/>
    </location>
</feature>
<dbReference type="Pfam" id="PF01799">
    <property type="entry name" value="Fer2_2"/>
    <property type="match status" value="1"/>
</dbReference>
<dbReference type="FunFam" id="3.90.1170.50:FF:000001">
    <property type="entry name" value="Aldehyde oxidase 1"/>
    <property type="match status" value="1"/>
</dbReference>
<dbReference type="InterPro" id="IPR036884">
    <property type="entry name" value="2Fe-2S-bd_dom_sf"/>
</dbReference>
<evidence type="ECO:0000256" key="8">
    <source>
        <dbReference type="ARBA" id="ARBA00023002"/>
    </source>
</evidence>
<feature type="binding site" evidence="14">
    <location>
        <position position="155"/>
    </location>
    <ligand>
        <name>[2Fe-2S] cluster</name>
        <dbReference type="ChEBI" id="CHEBI:190135"/>
        <label>2</label>
    </ligand>
</feature>
<comment type="similarity">
    <text evidence="2">Belongs to the xanthine dehydrogenase family.</text>
</comment>
<feature type="binding site" evidence="13">
    <location>
        <begin position="404"/>
        <end position="411"/>
    </location>
    <ligand>
        <name>FAD</name>
        <dbReference type="ChEBI" id="CHEBI:57692"/>
    </ligand>
</feature>
<dbReference type="GO" id="GO:0043546">
    <property type="term" value="F:molybdopterin cofactor binding"/>
    <property type="evidence" value="ECO:0007669"/>
    <property type="project" value="InterPro"/>
</dbReference>
<feature type="binding site" evidence="13">
    <location>
        <position position="967"/>
    </location>
    <ligand>
        <name>substrate</name>
    </ligand>
</feature>
<evidence type="ECO:0000313" key="18">
    <source>
        <dbReference type="EMBL" id="POY76160.1"/>
    </source>
</evidence>
<feature type="binding site" evidence="13">
    <location>
        <position position="1079"/>
    </location>
    <ligand>
        <name>substrate</name>
    </ligand>
</feature>
<dbReference type="InterPro" id="IPR016166">
    <property type="entry name" value="FAD-bd_PCMH"/>
</dbReference>
<feature type="domain" description="2Fe-2S ferredoxin-type" evidence="16">
    <location>
        <begin position="17"/>
        <end position="106"/>
    </location>
</feature>
<dbReference type="Pfam" id="PF02738">
    <property type="entry name" value="MoCoBD_1"/>
    <property type="match status" value="1"/>
</dbReference>
<feature type="region of interest" description="Disordered" evidence="15">
    <location>
        <begin position="266"/>
        <end position="305"/>
    </location>
</feature>
<feature type="binding site" evidence="14">
    <location>
        <position position="115"/>
    </location>
    <ligand>
        <name>[2Fe-2S] cluster</name>
        <dbReference type="ChEBI" id="CHEBI:190135"/>
        <label>2</label>
    </ligand>
</feature>
<dbReference type="Gene3D" id="3.10.20.30">
    <property type="match status" value="1"/>
</dbReference>
<evidence type="ECO:0000259" key="16">
    <source>
        <dbReference type="PROSITE" id="PS51085"/>
    </source>
</evidence>
<dbReference type="PIRSF" id="PIRSF000127">
    <property type="entry name" value="Xanthine_DH"/>
    <property type="match status" value="1"/>
</dbReference>
<dbReference type="Pfam" id="PF20256">
    <property type="entry name" value="MoCoBD_2"/>
    <property type="match status" value="1"/>
</dbReference>
<dbReference type="InterPro" id="IPR000674">
    <property type="entry name" value="Ald_Oxase/Xan_DH_a/b"/>
</dbReference>
<dbReference type="Gene3D" id="3.30.465.10">
    <property type="match status" value="1"/>
</dbReference>